<evidence type="ECO:0000313" key="1">
    <source>
        <dbReference type="EMBL" id="EKC71535.1"/>
    </source>
</evidence>
<feature type="non-terminal residue" evidence="1">
    <location>
        <position position="1"/>
    </location>
</feature>
<proteinExistence type="predicted"/>
<reference evidence="1" key="1">
    <citation type="journal article" date="2013" name="Environ. Microbiol.">
        <title>Microbiota from the distal guts of lean and obese adolescents exhibit partial functional redundancy besides clear differences in community structure.</title>
        <authorList>
            <person name="Ferrer M."/>
            <person name="Ruiz A."/>
            <person name="Lanza F."/>
            <person name="Haange S.B."/>
            <person name="Oberbach A."/>
            <person name="Till H."/>
            <person name="Bargiela R."/>
            <person name="Campoy C."/>
            <person name="Segura M.T."/>
            <person name="Richter M."/>
            <person name="von Bergen M."/>
            <person name="Seifert J."/>
            <person name="Suarez A."/>
        </authorList>
    </citation>
    <scope>NUCLEOTIDE SEQUENCE</scope>
</reference>
<gene>
    <name evidence="1" type="ORF">LEA_07210</name>
</gene>
<sequence length="108" mass="12832">CFHWDVPTKDTLLHETDDIGKYLYMCLEHRKCAICNARAEVHHVDRIGIGGDREETVHIGMRAIALCHEHHMEAHIREKELFEENYIYGIKLDEYLCKKLRLNTKSRR</sequence>
<dbReference type="InterPro" id="IPR041242">
    <property type="entry name" value="HNHc_6"/>
</dbReference>
<organism evidence="1">
    <name type="scientific">human gut metagenome</name>
    <dbReference type="NCBI Taxonomy" id="408170"/>
    <lineage>
        <taxon>unclassified sequences</taxon>
        <taxon>metagenomes</taxon>
        <taxon>organismal metagenomes</taxon>
    </lineage>
</organism>
<accession>K1TZL0</accession>
<dbReference type="AlphaFoldDB" id="K1TZL0"/>
<protein>
    <submittedName>
        <fullName evidence="1">Protein containing DUF968</fullName>
    </submittedName>
</protein>
<name>K1TZL0_9ZZZZ</name>
<dbReference type="Pfam" id="PF16784">
    <property type="entry name" value="HNHc_6"/>
    <property type="match status" value="1"/>
</dbReference>
<dbReference type="EMBL" id="AJWY01004740">
    <property type="protein sequence ID" value="EKC71535.1"/>
    <property type="molecule type" value="Genomic_DNA"/>
</dbReference>
<comment type="caution">
    <text evidence="1">The sequence shown here is derived from an EMBL/GenBank/DDBJ whole genome shotgun (WGS) entry which is preliminary data.</text>
</comment>